<organism evidence="5">
    <name type="scientific">Medioppia subpectinata</name>
    <dbReference type="NCBI Taxonomy" id="1979941"/>
    <lineage>
        <taxon>Eukaryota</taxon>
        <taxon>Metazoa</taxon>
        <taxon>Ecdysozoa</taxon>
        <taxon>Arthropoda</taxon>
        <taxon>Chelicerata</taxon>
        <taxon>Arachnida</taxon>
        <taxon>Acari</taxon>
        <taxon>Acariformes</taxon>
        <taxon>Sarcoptiformes</taxon>
        <taxon>Oribatida</taxon>
        <taxon>Brachypylina</taxon>
        <taxon>Oppioidea</taxon>
        <taxon>Oppiidae</taxon>
        <taxon>Medioppia</taxon>
    </lineage>
</organism>
<evidence type="ECO:0000313" key="6">
    <source>
        <dbReference type="Proteomes" id="UP000759131"/>
    </source>
</evidence>
<feature type="compositionally biased region" description="Acidic residues" evidence="4">
    <location>
        <begin position="769"/>
        <end position="800"/>
    </location>
</feature>
<gene>
    <name evidence="5" type="ORF">OSB1V03_LOCUS8924</name>
</gene>
<protein>
    <submittedName>
        <fullName evidence="5">Uncharacterized protein</fullName>
    </submittedName>
</protein>
<dbReference type="PANTHER" id="PTHR13213">
    <property type="entry name" value="MYB-BINDING PROTEIN 1A FAMILY MEMBER"/>
    <property type="match status" value="1"/>
</dbReference>
<dbReference type="Pfam" id="PF04931">
    <property type="entry name" value="DNA_pol_phi"/>
    <property type="match status" value="2"/>
</dbReference>
<evidence type="ECO:0000256" key="4">
    <source>
        <dbReference type="SAM" id="MobiDB-lite"/>
    </source>
</evidence>
<sequence length="1150" mass="133132">SESERIISGSRPVVDPIVAIISSNDLKVKFDPTFGDIELFEGMAVSEEPYKHIQDFELRQTVVNTGYRWTVNHLKTRDSGSQTSPLIGKYGFIEINVLQQKVRNSVSSLSLTRIANRNALLFGLRTSECHRRHTRLATSRCLHSSPRNIFSSISSGNSFNDFIRRRHRRTTAYDRKGVKRRRDADQRILDQFWVICDPNDTKRNKSLKLIVEILVKQNDTNGSNDVMYCLDRVIRGMASARQFARHGFCVLLTQLLMTFEEKISLEVVFELSEKHLQKIKDVSNHDSVIGWSLVMASVIKSGRLKADTSEDVWDMAFNVLYSLGMSKQYIELVVCDLFTQFMALLNKKALFDKIVWTRLETDLKTANRFKPFFIFKYCEKRGEINFIVKSDELHRLSLIIKESTAYQPLVHPMNKQIVKHFLTNKTDFTKFWSTCVEVQIRLSLEALFTPNQIEKGSLGFELIKICFPLITSKDTVSSVLSPPFLRLFIQSLSVKSHPLHTSAQQLCQFFIEFTKNVENSELQLEILNSKSIKKWTQKLRDIFLTTTKVDSNDLFRNRCIQQISDVCRSIASVDDIETLWSNIRFLFIYSYFDVNEGLESTNDDIRKPAVPISESLRNTLRHSFRSAFNHMTHLGSKTTKERLLTEVQILSSMLEFISDPFKTIAKKVSKLNKKLKSNCEKENEIRIFVLLYSMVAIQLFEEFEDIDDVLKDLNECMKRAIDGQEEEESGEDSPVWADHICGHITNSGVNYLVDAINPSNDNKLFDGNIDSDEGEDEEEDEEEENKSESDSESESEEENQTGEVDEKFRNDVINALGAAAENDDEEESIYLSDSEMFQIDETLAAVFKSKFANKKELNEKQNSILMFRTRCLELIQIYLNSKSVNMDQIVRLIQPIVSVAKSSYQPSKQNQLSSKAVQLIIQISKIKDKTDESLVVNDLKQLLDNYLELQRALNSLFIWTIQMSKRFFPQDYWYIEVIENGLQVFFKKNNSQINDNLFKTLIVVHNEIGFKLFDVFIDYAFREEIRAFKKSVAIEVLLTLCKTQNSKHKTIDISDDHLSEVRQKCLTVLCSELNNEKLKSQYISELLRLYDLCDKQLKDRKADQKISHNEIQDLSTKLKSLSKQKKKCMERMTLDGQGLNEKTKKWWREY</sequence>
<dbReference type="GO" id="GO:0043565">
    <property type="term" value="F:sequence-specific DNA binding"/>
    <property type="evidence" value="ECO:0007669"/>
    <property type="project" value="TreeGrafter"/>
</dbReference>
<dbReference type="SUPFAM" id="SSF48371">
    <property type="entry name" value="ARM repeat"/>
    <property type="match status" value="1"/>
</dbReference>
<reference evidence="5" key="1">
    <citation type="submission" date="2020-11" db="EMBL/GenBank/DDBJ databases">
        <authorList>
            <person name="Tran Van P."/>
        </authorList>
    </citation>
    <scope>NUCLEOTIDE SEQUENCE</scope>
</reference>
<evidence type="ECO:0000256" key="1">
    <source>
        <dbReference type="ARBA" id="ARBA00004123"/>
    </source>
</evidence>
<comment type="similarity">
    <text evidence="2">Belongs to the MYBBP1A family.</text>
</comment>
<dbReference type="OrthoDB" id="342531at2759"/>
<name>A0A7R9KSC3_9ACAR</name>
<comment type="subcellular location">
    <subcellularLocation>
        <location evidence="1">Nucleus</location>
    </subcellularLocation>
</comment>
<dbReference type="EMBL" id="CAJPIZ010005772">
    <property type="protein sequence ID" value="CAG2108933.1"/>
    <property type="molecule type" value="Genomic_DNA"/>
</dbReference>
<accession>A0A7R9KSC3</accession>
<dbReference type="EMBL" id="OC860347">
    <property type="protein sequence ID" value="CAD7628503.1"/>
    <property type="molecule type" value="Genomic_DNA"/>
</dbReference>
<evidence type="ECO:0000256" key="2">
    <source>
        <dbReference type="ARBA" id="ARBA00006809"/>
    </source>
</evidence>
<dbReference type="InterPro" id="IPR016024">
    <property type="entry name" value="ARM-type_fold"/>
</dbReference>
<dbReference type="GO" id="GO:0003723">
    <property type="term" value="F:RNA binding"/>
    <property type="evidence" value="ECO:0007669"/>
    <property type="project" value="TreeGrafter"/>
</dbReference>
<keyword evidence="6" id="KW-1185">Reference proteome</keyword>
<dbReference type="PANTHER" id="PTHR13213:SF2">
    <property type="entry name" value="MYB-BINDING PROTEIN 1A"/>
    <property type="match status" value="1"/>
</dbReference>
<dbReference type="GO" id="GO:0005730">
    <property type="term" value="C:nucleolus"/>
    <property type="evidence" value="ECO:0007669"/>
    <property type="project" value="InterPro"/>
</dbReference>
<dbReference type="GO" id="GO:0003714">
    <property type="term" value="F:transcription corepressor activity"/>
    <property type="evidence" value="ECO:0007669"/>
    <property type="project" value="TreeGrafter"/>
</dbReference>
<dbReference type="Proteomes" id="UP000759131">
    <property type="component" value="Unassembled WGS sequence"/>
</dbReference>
<dbReference type="AlphaFoldDB" id="A0A7R9KSC3"/>
<keyword evidence="3" id="KW-0539">Nucleus</keyword>
<evidence type="ECO:0000256" key="3">
    <source>
        <dbReference type="ARBA" id="ARBA00023242"/>
    </source>
</evidence>
<evidence type="ECO:0000313" key="5">
    <source>
        <dbReference type="EMBL" id="CAD7628503.1"/>
    </source>
</evidence>
<proteinExistence type="inferred from homology"/>
<feature type="region of interest" description="Disordered" evidence="4">
    <location>
        <begin position="762"/>
        <end position="809"/>
    </location>
</feature>
<dbReference type="InterPro" id="IPR007015">
    <property type="entry name" value="DNA_pol_V/MYBBP1A"/>
</dbReference>
<feature type="non-terminal residue" evidence="5">
    <location>
        <position position="1150"/>
    </location>
</feature>